<organism evidence="1 2">
    <name type="scientific">Dyella flagellata</name>
    <dbReference type="NCBI Taxonomy" id="1867833"/>
    <lineage>
        <taxon>Bacteria</taxon>
        <taxon>Pseudomonadati</taxon>
        <taxon>Pseudomonadota</taxon>
        <taxon>Gammaproteobacteria</taxon>
        <taxon>Lysobacterales</taxon>
        <taxon>Rhodanobacteraceae</taxon>
        <taxon>Dyella</taxon>
    </lineage>
</organism>
<dbReference type="Proteomes" id="UP001156627">
    <property type="component" value="Unassembled WGS sequence"/>
</dbReference>
<protein>
    <submittedName>
        <fullName evidence="1">Uncharacterized protein</fullName>
    </submittedName>
</protein>
<reference evidence="2" key="1">
    <citation type="journal article" date="2019" name="Int. J. Syst. Evol. Microbiol.">
        <title>The Global Catalogue of Microorganisms (GCM) 10K type strain sequencing project: providing services to taxonomists for standard genome sequencing and annotation.</title>
        <authorList>
            <consortium name="The Broad Institute Genomics Platform"/>
            <consortium name="The Broad Institute Genome Sequencing Center for Infectious Disease"/>
            <person name="Wu L."/>
            <person name="Ma J."/>
        </authorList>
    </citation>
    <scope>NUCLEOTIDE SEQUENCE [LARGE SCALE GENOMIC DNA]</scope>
    <source>
        <strain evidence="2">NBRC 111981</strain>
    </source>
</reference>
<name>A0ABQ5XD15_9GAMM</name>
<evidence type="ECO:0000313" key="2">
    <source>
        <dbReference type="Proteomes" id="UP001156627"/>
    </source>
</evidence>
<comment type="caution">
    <text evidence="1">The sequence shown here is derived from an EMBL/GenBank/DDBJ whole genome shotgun (WGS) entry which is preliminary data.</text>
</comment>
<sequence>MLSCIYDVIELRAMNALTNRVQTYLQALGLPTSDVRQWQGQKKLPYYLQDAFDFGEIEVAGRDIVLALDKRGIVAPAREIRNRLDAVEAVAQRRAVYVASALASYQRQRLIKQRVPFIVPGNQVYLPEIGVVLDERTRARQVVATDPITIAPAAQAMLIRLLLDPMRLKEWQAVQVGIDLGYTPMTVTRAVRELVGAGLLDAHMTGRFQYVALKGLHAEVWRRAKPLLRTPIHRMEWMLSTPQANNRVRLAGLSALAEHTLLAEPRMPIYAMTRADWKQLQPPKNERVPAGSDDAYVIQVWNYSPTLQGEGKTVDPLSLILSLGEHHDERVQAAINELKEQLPW</sequence>
<evidence type="ECO:0000313" key="1">
    <source>
        <dbReference type="EMBL" id="GLQ88862.1"/>
    </source>
</evidence>
<gene>
    <name evidence="1" type="ORF">GCM10007898_24330</name>
</gene>
<accession>A0ABQ5XD15</accession>
<dbReference type="EMBL" id="BSOA01000022">
    <property type="protein sequence ID" value="GLQ88862.1"/>
    <property type="molecule type" value="Genomic_DNA"/>
</dbReference>
<keyword evidence="2" id="KW-1185">Reference proteome</keyword>
<proteinExistence type="predicted"/>